<dbReference type="Proteomes" id="UP000676409">
    <property type="component" value="Chromosome"/>
</dbReference>
<protein>
    <recommendedName>
        <fullName evidence="3">Chorismate lyase</fullName>
    </recommendedName>
</protein>
<keyword evidence="2" id="KW-1185">Reference proteome</keyword>
<accession>A0A975G309</accession>
<evidence type="ECO:0008006" key="3">
    <source>
        <dbReference type="Google" id="ProtNLM"/>
    </source>
</evidence>
<organism evidence="1 2">
    <name type="scientific">Phenylobacterium montanum</name>
    <dbReference type="NCBI Taxonomy" id="2823693"/>
    <lineage>
        <taxon>Bacteria</taxon>
        <taxon>Pseudomonadati</taxon>
        <taxon>Pseudomonadota</taxon>
        <taxon>Alphaproteobacteria</taxon>
        <taxon>Caulobacterales</taxon>
        <taxon>Caulobacteraceae</taxon>
        <taxon>Phenylobacterium</taxon>
    </lineage>
</organism>
<sequence length="186" mass="21098">MERLNGALLASHSATRTLEAWCADHHMADPARVVAQRVPGPDKPISAEQRARLQIGPDEPVRYRHVQLSCGGHVLSDADNWYVPSRLTPDMNRLLDTTDIPFGRVVQPLRPQRQTLSAERLWSPLANGWETRPAEAEGSSAGRFLRPSPFLFRHQAILFDERHRPFAEVTERYTAEVLDFSRRSTP</sequence>
<dbReference type="SUPFAM" id="SSF64288">
    <property type="entry name" value="Chorismate lyase-like"/>
    <property type="match status" value="1"/>
</dbReference>
<proteinExistence type="predicted"/>
<dbReference type="InterPro" id="IPR028978">
    <property type="entry name" value="Chorismate_lyase_/UTRA_dom_sf"/>
</dbReference>
<dbReference type="AlphaFoldDB" id="A0A975G309"/>
<evidence type="ECO:0000313" key="2">
    <source>
        <dbReference type="Proteomes" id="UP000676409"/>
    </source>
</evidence>
<evidence type="ECO:0000313" key="1">
    <source>
        <dbReference type="EMBL" id="QUD89081.1"/>
    </source>
</evidence>
<gene>
    <name evidence="1" type="ORF">KCG34_04120</name>
</gene>
<name>A0A975G309_9CAUL</name>
<dbReference type="RefSeq" id="WP_211939131.1">
    <property type="nucleotide sequence ID" value="NZ_CP073078.1"/>
</dbReference>
<dbReference type="Gene3D" id="3.40.1410.10">
    <property type="entry name" value="Chorismate lyase-like"/>
    <property type="match status" value="1"/>
</dbReference>
<dbReference type="KEGG" id="caul:KCG34_04120"/>
<dbReference type="EMBL" id="CP073078">
    <property type="protein sequence ID" value="QUD89081.1"/>
    <property type="molecule type" value="Genomic_DNA"/>
</dbReference>
<reference evidence="1" key="1">
    <citation type="submission" date="2021-04" db="EMBL/GenBank/DDBJ databases">
        <title>The complete genome sequence of Caulobacter sp. S6.</title>
        <authorList>
            <person name="Tang Y."/>
            <person name="Ouyang W."/>
            <person name="Liu Q."/>
            <person name="Huang B."/>
            <person name="Guo Z."/>
            <person name="Lei P."/>
        </authorList>
    </citation>
    <scope>NUCLEOTIDE SEQUENCE</scope>
    <source>
        <strain evidence="1">S6</strain>
    </source>
</reference>